<dbReference type="PANTHER" id="PTHR33096:SF1">
    <property type="entry name" value="CXC1-LIKE CYSTEINE CLUSTER ASSOCIATED WITH KDZ TRANSPOSASES DOMAIN-CONTAINING PROTEIN"/>
    <property type="match status" value="1"/>
</dbReference>
<feature type="compositionally biased region" description="Acidic residues" evidence="1">
    <location>
        <begin position="1051"/>
        <end position="1062"/>
    </location>
</feature>
<feature type="compositionally biased region" description="Acidic residues" evidence="1">
    <location>
        <begin position="1089"/>
        <end position="1107"/>
    </location>
</feature>
<evidence type="ECO:0000313" key="3">
    <source>
        <dbReference type="EMBL" id="KAE8245047.1"/>
    </source>
</evidence>
<dbReference type="Proteomes" id="UP000077521">
    <property type="component" value="Unassembled WGS sequence"/>
</dbReference>
<dbReference type="PANTHER" id="PTHR33096">
    <property type="entry name" value="CXC2 DOMAIN-CONTAINING PROTEIN"/>
    <property type="match status" value="1"/>
</dbReference>
<feature type="compositionally biased region" description="Low complexity" evidence="1">
    <location>
        <begin position="462"/>
        <end position="476"/>
    </location>
</feature>
<dbReference type="EMBL" id="LWDF02000543">
    <property type="protein sequence ID" value="KAE8245047.1"/>
    <property type="molecule type" value="Genomic_DNA"/>
</dbReference>
<feature type="compositionally biased region" description="Polar residues" evidence="1">
    <location>
        <begin position="432"/>
        <end position="458"/>
    </location>
</feature>
<dbReference type="Pfam" id="PF18803">
    <property type="entry name" value="CxC2"/>
    <property type="match status" value="1"/>
</dbReference>
<comment type="caution">
    <text evidence="3">The sequence shown here is derived from an EMBL/GenBank/DDBJ whole genome shotgun (WGS) entry which is preliminary data.</text>
</comment>
<protein>
    <recommendedName>
        <fullName evidence="2">CxC2-like cysteine cluster KDZ transposase-associated domain-containing protein</fullName>
    </recommendedName>
</protein>
<evidence type="ECO:0000259" key="2">
    <source>
        <dbReference type="Pfam" id="PF18803"/>
    </source>
</evidence>
<reference evidence="3" key="2">
    <citation type="journal article" date="2019" name="IMA Fungus">
        <title>Genome sequencing and comparison of five Tilletia species to identify candidate genes for the detection of regulated species infecting wheat.</title>
        <authorList>
            <person name="Nguyen H.D.T."/>
            <person name="Sultana T."/>
            <person name="Kesanakurti P."/>
            <person name="Hambleton S."/>
        </authorList>
    </citation>
    <scope>NUCLEOTIDE SEQUENCE</scope>
    <source>
        <strain evidence="3">DAOMC 236416</strain>
    </source>
</reference>
<keyword evidence="4" id="KW-1185">Reference proteome</keyword>
<proteinExistence type="predicted"/>
<dbReference type="Pfam" id="PF18758">
    <property type="entry name" value="KDZ"/>
    <property type="match status" value="1"/>
</dbReference>
<reference evidence="3" key="1">
    <citation type="submission" date="2016-04" db="EMBL/GenBank/DDBJ databases">
        <authorList>
            <person name="Nguyen H.D."/>
            <person name="Samba Siva P."/>
            <person name="Cullis J."/>
            <person name="Levesque C.A."/>
            <person name="Hambleton S."/>
        </authorList>
    </citation>
    <scope>NUCLEOTIDE SEQUENCE</scope>
    <source>
        <strain evidence="3">DAOMC 236416</strain>
    </source>
</reference>
<feature type="domain" description="CxC2-like cysteine cluster KDZ transposase-associated" evidence="2">
    <location>
        <begin position="308"/>
        <end position="389"/>
    </location>
</feature>
<gene>
    <name evidence="3" type="ORF">A4X13_0g6110</name>
</gene>
<evidence type="ECO:0000256" key="1">
    <source>
        <dbReference type="SAM" id="MobiDB-lite"/>
    </source>
</evidence>
<dbReference type="AlphaFoldDB" id="A0A8T8SQM5"/>
<dbReference type="InterPro" id="IPR041457">
    <property type="entry name" value="CxC2_KDZ-assoc"/>
</dbReference>
<evidence type="ECO:0000313" key="4">
    <source>
        <dbReference type="Proteomes" id="UP000077521"/>
    </source>
</evidence>
<organism evidence="3 4">
    <name type="scientific">Tilletia indica</name>
    <dbReference type="NCBI Taxonomy" id="43049"/>
    <lineage>
        <taxon>Eukaryota</taxon>
        <taxon>Fungi</taxon>
        <taxon>Dikarya</taxon>
        <taxon>Basidiomycota</taxon>
        <taxon>Ustilaginomycotina</taxon>
        <taxon>Exobasidiomycetes</taxon>
        <taxon>Tilletiales</taxon>
        <taxon>Tilletiaceae</taxon>
        <taxon>Tilletia</taxon>
    </lineage>
</organism>
<feature type="region of interest" description="Disordered" evidence="1">
    <location>
        <begin position="431"/>
        <end position="480"/>
    </location>
</feature>
<accession>A0A8T8SQM5</accession>
<dbReference type="InterPro" id="IPR040521">
    <property type="entry name" value="KDZ"/>
</dbReference>
<name>A0A8T8SQM5_9BASI</name>
<feature type="region of interest" description="Disordered" evidence="1">
    <location>
        <begin position="1051"/>
        <end position="1136"/>
    </location>
</feature>
<sequence length="1136" mass="125093">MPDCYVESTPPAVLQHSLDSDPTTAPSCAARACASSALPLSPHQSFIGAVLTRAFNVITISQLTTQHSPQRLRAVRRLQPTTLLQPKPIDPPSASCEVRRTTLLPGFRPQSDGRPAPVHLASSAYFLSSLLVERGQQQLFRHRGLLVKSQGPSVQRSTVPHPSGKAEGLVIHSDCRRQQIPGVARPHKALVSRIVSRSTPGSRRNVSLGNVPNIALDVQQPSAPSATPLPAYTHPLPHFTYGEAWDDDGPAFDIFDTHSIRTHRVRTQYTSKANKAFDAWLSVLPHLEEPYLQANQSKQRVDTNDWTIANCSCHDAIERNIRVISLQNIENIGICVCSQHLIPNLVRVSVFPANTSKVHTAFAFDLIRFFGALQRHSRIGAHGFIKALLDFHHADQGFSVIDDTRKQLRRVTLWFEVLEQRLLERLRRPLPTSNAHDAGQPNNCTDVTIISSPSSQTAEIRPQQQHSVSHPPSSGPDVLRPSKVMQVQPLLAVVDPDLQTSLQDLAARCPACFGGLASSLPPEHTPNVIVCLDGNFTHKRRKRKDAVTRSPSAPNFFLSHRQVDAAQQLFESSARSDGPRTGCSSEVKAAVQGAVKASKGAFDIVGVVGLTCRHGSPLLMCDVRESGEAHFYAFALLDHLIRACSGQLQSLGICYDIGCKLAVSPRLKASLRPHNVVIYCAVSLFHVFGHDLDCQLKYSPRRTVGYGLTDGESLERLWSALCDQISVTRSMSQVGRQRALSSQLAFLADESVARLSSFLKTRKTRISVERVKALPHIELAAASVKFHCAAFDTTSPPSSVNAINTVTAPPTAFPTQLDHLAASFESLSRTRQRKAFDRRSYRKKRDPSTDPLHLPAQALYIALSQWHALESFCKRRDATSSQKSQERLGSAKSSALVKAKRLRLVVNDKISVLIGQPTTPGIDELRIIPEAGLLSSETLTSVSRYAAHLTHAKEPWFLDSFLMAGLDAYEMLVRLDEESARIESELANMQTWLSAVRASIEANREAMECPGWTEYVARELQKIDVLKKWWTRPPPRNFAFKLVLDTKDGLDAGDGEDDDDTDGSNHDPDGASTLGDTIFTESASLLHNDDEDSAEDQSEDFELDDEEFARSLNLTHDNPDVDTYDDSGDSAMSESG</sequence>